<dbReference type="AlphaFoldDB" id="A0A8I6SIU3"/>
<dbReference type="GeneID" id="112127124"/>
<proteinExistence type="predicted"/>
<protein>
    <submittedName>
        <fullName evidence="1">Uncharacterized protein</fullName>
    </submittedName>
</protein>
<organism evidence="1 2">
    <name type="scientific">Cimex lectularius</name>
    <name type="common">Bed bug</name>
    <name type="synonym">Acanthia lectularia</name>
    <dbReference type="NCBI Taxonomy" id="79782"/>
    <lineage>
        <taxon>Eukaryota</taxon>
        <taxon>Metazoa</taxon>
        <taxon>Ecdysozoa</taxon>
        <taxon>Arthropoda</taxon>
        <taxon>Hexapoda</taxon>
        <taxon>Insecta</taxon>
        <taxon>Pterygota</taxon>
        <taxon>Neoptera</taxon>
        <taxon>Paraneoptera</taxon>
        <taxon>Hemiptera</taxon>
        <taxon>Heteroptera</taxon>
        <taxon>Panheteroptera</taxon>
        <taxon>Cimicomorpha</taxon>
        <taxon>Cimicidae</taxon>
        <taxon>Cimex</taxon>
    </lineage>
</organism>
<accession>A0A8I6SIU3</accession>
<dbReference type="OrthoDB" id="6628173at2759"/>
<dbReference type="EnsemblMetazoa" id="XM_024227512.1">
    <property type="protein sequence ID" value="XP_024083280.1"/>
    <property type="gene ID" value="LOC112127124"/>
</dbReference>
<dbReference type="RefSeq" id="XP_024083280.1">
    <property type="nucleotide sequence ID" value="XM_024227512.1"/>
</dbReference>
<dbReference type="Proteomes" id="UP000494040">
    <property type="component" value="Unassembled WGS sequence"/>
</dbReference>
<keyword evidence="2" id="KW-1185">Reference proteome</keyword>
<evidence type="ECO:0000313" key="1">
    <source>
        <dbReference type="EnsemblMetazoa" id="XP_024083280.1"/>
    </source>
</evidence>
<dbReference type="KEGG" id="clec:112127124"/>
<dbReference type="OMA" id="WETHIIG"/>
<reference evidence="1" key="1">
    <citation type="submission" date="2022-01" db="UniProtKB">
        <authorList>
            <consortium name="EnsemblMetazoa"/>
        </authorList>
    </citation>
    <scope>IDENTIFICATION</scope>
</reference>
<sequence>MKAFARGQGDGNFRRPFVSRINLPMRLYTENGRPITDRDGVLLLNIAGKPLGKVDVHGFIFLDQRGRPLTDAANRKPNDIDFDPSTKPQYSSSELDLRCCSEVLFDVTGYPLTDLQGRPLVNRDGTCQLVFGPRGEPTSDVFGGPLLDKMGRDIMKDERPLTDTHGRPLHVYDQLRRPLTDLSGYPLVEISGVKLLVLDTNGIPCKIITGGEICDARGLMKYHSDFDLSREGPPKCKEQIKTYSGKIAVAFDKNGHPLTDMNGFPLRFATGEPMISYKHGWLDWRGERATLIRRDVFIRYTLKGFKNKSGVPIRLFDRKGRPLTDFHGAPQNHASGLVLLKFDEEGDPISDWMGRPVFDGQGYTEDNEFFRPCRTIKSQETLQKLFSLAKKPVQYFDKFGLPLTNRFGIPLVSSRDEVMVRIDSSGKALHDAEGGPVFDILGLPIVLNVDDPLLGPQNLPIRLYNSSGRPLTDNSGKILKNIKGVHLVAIGDNGQVESEQRGGMLYDRKMRPMTFGTEFNAAQTSFVEEKIDLVAKIDGEPLHLFNRAGYPLTDSNGMVLFDCRGRALIKCPDQGFITTADDESVYDVNGSKCLRTINEITKKSRAVYDKNSRPLIDQRGNILQNRRGKDLLIYKQGRPHEVLYGGRCYDSRNFPLDDPRADISIVPTWETHIIGNGTQLYDCCDLPLTDTFGVVLYTSAGIPLIQVDSQGKAKSDHAGRPVFDKRGIPITRTSGYWKDQKGKSLRLYDQDGLPLTDINGKELRDIGFRSLIRQDELGRPAFDVNNSLVNDVKGRCLTSSDFNPTYSPPIKVITLSEKGGGGLKLFDMDGRPLTDESGTILVTSKGRPLLETKKGLNQLVDIYGRRVYDCFWRPLGCTKDKQMLTIFDRPLLIYNKNGEPLTDDYGVTLIVNGNLPTIIFDEYGRPDLASNGSALFDASGNELKSYKAFFEPRIHMSDASLESIAGHSRQLFDDQGKPLTDECGTLISYQGYPVSSKFCYINATADKNQSGKSPNKSKCRQ</sequence>
<evidence type="ECO:0000313" key="2">
    <source>
        <dbReference type="Proteomes" id="UP000494040"/>
    </source>
</evidence>
<name>A0A8I6SIU3_CIMLE</name>